<dbReference type="EMBL" id="JBHLTS010000004">
    <property type="protein sequence ID" value="MFC0513121.1"/>
    <property type="molecule type" value="Genomic_DNA"/>
</dbReference>
<evidence type="ECO:0000256" key="2">
    <source>
        <dbReference type="ARBA" id="ARBA00023163"/>
    </source>
</evidence>
<proteinExistence type="predicted"/>
<accession>A0ABV6L084</accession>
<dbReference type="SMART" id="SM00420">
    <property type="entry name" value="HTH_DEOR"/>
    <property type="match status" value="1"/>
</dbReference>
<dbReference type="InterPro" id="IPR036390">
    <property type="entry name" value="WH_DNA-bd_sf"/>
</dbReference>
<keyword evidence="1" id="KW-0805">Transcription regulation</keyword>
<dbReference type="InterPro" id="IPR036388">
    <property type="entry name" value="WH-like_DNA-bd_sf"/>
</dbReference>
<evidence type="ECO:0000313" key="4">
    <source>
        <dbReference type="EMBL" id="MFC0513121.1"/>
    </source>
</evidence>
<keyword evidence="5" id="KW-1185">Reference proteome</keyword>
<dbReference type="RefSeq" id="WP_377020994.1">
    <property type="nucleotide sequence ID" value="NZ_JBHLTS010000004.1"/>
</dbReference>
<dbReference type="Proteomes" id="UP001589828">
    <property type="component" value="Unassembled WGS sequence"/>
</dbReference>
<feature type="domain" description="HTH deoR-type" evidence="3">
    <location>
        <begin position="9"/>
        <end position="53"/>
    </location>
</feature>
<dbReference type="Pfam" id="PF08220">
    <property type="entry name" value="HTH_DeoR"/>
    <property type="match status" value="1"/>
</dbReference>
<reference evidence="4 5" key="1">
    <citation type="submission" date="2024-09" db="EMBL/GenBank/DDBJ databases">
        <authorList>
            <person name="Sun Q."/>
            <person name="Mori K."/>
        </authorList>
    </citation>
    <scope>NUCLEOTIDE SEQUENCE [LARGE SCALE GENOMIC DNA]</scope>
    <source>
        <strain evidence="4 5">NCAIM B.02415</strain>
    </source>
</reference>
<dbReference type="SUPFAM" id="SSF46785">
    <property type="entry name" value="Winged helix' DNA-binding domain"/>
    <property type="match status" value="1"/>
</dbReference>
<dbReference type="Gene3D" id="1.10.10.10">
    <property type="entry name" value="Winged helix-like DNA-binding domain superfamily/Winged helix DNA-binding domain"/>
    <property type="match status" value="1"/>
</dbReference>
<name>A0ABV6L084_9SPHI</name>
<gene>
    <name evidence="4" type="ORF">ACFFGT_02880</name>
</gene>
<evidence type="ECO:0000259" key="3">
    <source>
        <dbReference type="SMART" id="SM00420"/>
    </source>
</evidence>
<sequence length="68" mass="8399">MDYLSYGKRLDYILELIRKNRFLTTEDAAARFNCSTRTIKRMLNHLRDKGYDIQYDRLQKKYFIKEKE</sequence>
<dbReference type="InterPro" id="IPR001034">
    <property type="entry name" value="DeoR_HTH"/>
</dbReference>
<organism evidence="4 5">
    <name type="scientific">Mucilaginibacter angelicae</name>
    <dbReference type="NCBI Taxonomy" id="869718"/>
    <lineage>
        <taxon>Bacteria</taxon>
        <taxon>Pseudomonadati</taxon>
        <taxon>Bacteroidota</taxon>
        <taxon>Sphingobacteriia</taxon>
        <taxon>Sphingobacteriales</taxon>
        <taxon>Sphingobacteriaceae</taxon>
        <taxon>Mucilaginibacter</taxon>
    </lineage>
</organism>
<protein>
    <submittedName>
        <fullName evidence="4">DeoR family transcriptional regulator</fullName>
    </submittedName>
</protein>
<comment type="caution">
    <text evidence="4">The sequence shown here is derived from an EMBL/GenBank/DDBJ whole genome shotgun (WGS) entry which is preliminary data.</text>
</comment>
<keyword evidence="2" id="KW-0804">Transcription</keyword>
<evidence type="ECO:0000313" key="5">
    <source>
        <dbReference type="Proteomes" id="UP001589828"/>
    </source>
</evidence>
<evidence type="ECO:0000256" key="1">
    <source>
        <dbReference type="ARBA" id="ARBA00023015"/>
    </source>
</evidence>